<dbReference type="PROSITE" id="PS50109">
    <property type="entry name" value="HIS_KIN"/>
    <property type="match status" value="1"/>
</dbReference>
<evidence type="ECO:0000256" key="2">
    <source>
        <dbReference type="ARBA" id="ARBA00012438"/>
    </source>
</evidence>
<evidence type="ECO:0000256" key="4">
    <source>
        <dbReference type="ARBA" id="ARBA00022777"/>
    </source>
</evidence>
<dbReference type="EC" id="2.7.13.3" evidence="2"/>
<comment type="caution">
    <text evidence="8">The sequence shown here is derived from an EMBL/GenBank/DDBJ whole genome shotgun (WGS) entry which is preliminary data.</text>
</comment>
<evidence type="ECO:0000256" key="5">
    <source>
        <dbReference type="ARBA" id="ARBA00023012"/>
    </source>
</evidence>
<keyword evidence="4 8" id="KW-0418">Kinase</keyword>
<protein>
    <recommendedName>
        <fullName evidence="2">histidine kinase</fullName>
        <ecNumber evidence="2">2.7.13.3</ecNumber>
    </recommendedName>
</protein>
<dbReference type="PANTHER" id="PTHR24421">
    <property type="entry name" value="NITRATE/NITRITE SENSOR PROTEIN NARX-RELATED"/>
    <property type="match status" value="1"/>
</dbReference>
<dbReference type="InterPro" id="IPR036890">
    <property type="entry name" value="HATPase_C_sf"/>
</dbReference>
<dbReference type="SMART" id="SM00387">
    <property type="entry name" value="HATPase_c"/>
    <property type="match status" value="1"/>
</dbReference>
<evidence type="ECO:0000313" key="9">
    <source>
        <dbReference type="Proteomes" id="UP000613160"/>
    </source>
</evidence>
<dbReference type="CDD" id="cd16917">
    <property type="entry name" value="HATPase_UhpB-NarQ-NarX-like"/>
    <property type="match status" value="1"/>
</dbReference>
<feature type="transmembrane region" description="Helical" evidence="6">
    <location>
        <begin position="172"/>
        <end position="191"/>
    </location>
</feature>
<gene>
    <name evidence="8" type="ORF">GCM10011335_51360</name>
</gene>
<dbReference type="EMBL" id="BMJJ01000020">
    <property type="protein sequence ID" value="GGD42390.1"/>
    <property type="molecule type" value="Genomic_DNA"/>
</dbReference>
<dbReference type="AlphaFoldDB" id="A0A916YFE1"/>
<evidence type="ECO:0000259" key="7">
    <source>
        <dbReference type="PROSITE" id="PS50109"/>
    </source>
</evidence>
<organism evidence="8 9">
    <name type="scientific">Aureimonas glaciei</name>
    <dbReference type="NCBI Taxonomy" id="1776957"/>
    <lineage>
        <taxon>Bacteria</taxon>
        <taxon>Pseudomonadati</taxon>
        <taxon>Pseudomonadota</taxon>
        <taxon>Alphaproteobacteria</taxon>
        <taxon>Hyphomicrobiales</taxon>
        <taxon>Aurantimonadaceae</taxon>
        <taxon>Aureimonas</taxon>
    </lineage>
</organism>
<keyword evidence="6" id="KW-0472">Membrane</keyword>
<dbReference type="Pfam" id="PF02518">
    <property type="entry name" value="HATPase_c"/>
    <property type="match status" value="1"/>
</dbReference>
<dbReference type="SUPFAM" id="SSF55874">
    <property type="entry name" value="ATPase domain of HSP90 chaperone/DNA topoisomerase II/histidine kinase"/>
    <property type="match status" value="1"/>
</dbReference>
<dbReference type="PANTHER" id="PTHR24421:SF10">
    <property type="entry name" value="NITRATE_NITRITE SENSOR PROTEIN NARQ"/>
    <property type="match status" value="1"/>
</dbReference>
<comment type="catalytic activity">
    <reaction evidence="1">
        <text>ATP + protein L-histidine = ADP + protein N-phospho-L-histidine.</text>
        <dbReference type="EC" id="2.7.13.3"/>
    </reaction>
</comment>
<name>A0A916YFE1_9HYPH</name>
<reference evidence="8" key="1">
    <citation type="journal article" date="2014" name="Int. J. Syst. Evol. Microbiol.">
        <title>Complete genome sequence of Corynebacterium casei LMG S-19264T (=DSM 44701T), isolated from a smear-ripened cheese.</title>
        <authorList>
            <consortium name="US DOE Joint Genome Institute (JGI-PGF)"/>
            <person name="Walter F."/>
            <person name="Albersmeier A."/>
            <person name="Kalinowski J."/>
            <person name="Ruckert C."/>
        </authorList>
    </citation>
    <scope>NUCLEOTIDE SEQUENCE</scope>
    <source>
        <strain evidence="8">CGMCC 1.15493</strain>
    </source>
</reference>
<keyword evidence="6" id="KW-1133">Transmembrane helix</keyword>
<dbReference type="InterPro" id="IPR050482">
    <property type="entry name" value="Sensor_HK_TwoCompSys"/>
</dbReference>
<dbReference type="GO" id="GO:0004673">
    <property type="term" value="F:protein histidine kinase activity"/>
    <property type="evidence" value="ECO:0007669"/>
    <property type="project" value="UniProtKB-EC"/>
</dbReference>
<keyword evidence="9" id="KW-1185">Reference proteome</keyword>
<evidence type="ECO:0000313" key="8">
    <source>
        <dbReference type="EMBL" id="GGD42390.1"/>
    </source>
</evidence>
<reference evidence="8" key="2">
    <citation type="submission" date="2020-09" db="EMBL/GenBank/DDBJ databases">
        <authorList>
            <person name="Sun Q."/>
            <person name="Zhou Y."/>
        </authorList>
    </citation>
    <scope>NUCLEOTIDE SEQUENCE</scope>
    <source>
        <strain evidence="8">CGMCC 1.15493</strain>
    </source>
</reference>
<keyword evidence="3" id="KW-0808">Transferase</keyword>
<keyword evidence="5" id="KW-0902">Two-component regulatory system</keyword>
<evidence type="ECO:0000256" key="3">
    <source>
        <dbReference type="ARBA" id="ARBA00022679"/>
    </source>
</evidence>
<feature type="domain" description="Histidine kinase" evidence="7">
    <location>
        <begin position="334"/>
        <end position="424"/>
    </location>
</feature>
<dbReference type="InterPro" id="IPR003594">
    <property type="entry name" value="HATPase_dom"/>
</dbReference>
<proteinExistence type="predicted"/>
<dbReference type="InterPro" id="IPR029151">
    <property type="entry name" value="Sensor-like_sf"/>
</dbReference>
<dbReference type="GO" id="GO:0000160">
    <property type="term" value="P:phosphorelay signal transduction system"/>
    <property type="evidence" value="ECO:0007669"/>
    <property type="project" value="UniProtKB-KW"/>
</dbReference>
<dbReference type="Gene3D" id="3.30.565.10">
    <property type="entry name" value="Histidine kinase-like ATPase, C-terminal domain"/>
    <property type="match status" value="1"/>
</dbReference>
<evidence type="ECO:0000256" key="1">
    <source>
        <dbReference type="ARBA" id="ARBA00000085"/>
    </source>
</evidence>
<keyword evidence="6" id="KW-0812">Transmembrane</keyword>
<dbReference type="Proteomes" id="UP000613160">
    <property type="component" value="Unassembled WGS sequence"/>
</dbReference>
<accession>A0A916YFE1</accession>
<dbReference type="SUPFAM" id="SSF103190">
    <property type="entry name" value="Sensory domain-like"/>
    <property type="match status" value="1"/>
</dbReference>
<evidence type="ECO:0000256" key="6">
    <source>
        <dbReference type="SAM" id="Phobius"/>
    </source>
</evidence>
<dbReference type="InterPro" id="IPR005467">
    <property type="entry name" value="His_kinase_dom"/>
</dbReference>
<sequence length="428" mass="46963">MTLLLILFLSVGGVLQSRLITATLVDNTTRVASIYMEGIISPHVQSLKTSRRLLPDEQFQLETSIADTGLRTQIQQIKIWLPDGTIAYASDQSQIGRRFDSESVRRAVNGETVRNFDDDTEHQGDSAHHYSAILETYIPIRDPGGHVIAVGEFYQDLDAIRDPVFVAIAGNWAIRVVLGIAAVTPLFFIILKADRYIAVQRRVMRVNHRRSVKLARQNLVLSIEADKLRRHAARANEELLSRVGADLHDGPVQLLTLAALNAADPPMAMQLLREATHELRCIASGLVLPELRDLTAGDAVRLAVTRHEQNTGTTVERNIAELSVGISHELKACMYRVVQEALRNIVRHAGGRGQKVAASLDHGTVVIRIDDAGQARPTEARDGQNPGIGLQGVRNRVAAFNGTLEIRRVPGKGTTLIARLPPDLAPAL</sequence>